<dbReference type="InterPro" id="IPR000408">
    <property type="entry name" value="Reg_chr_condens"/>
</dbReference>
<dbReference type="EMBL" id="JAPFFF010000019">
    <property type="protein sequence ID" value="KAK8858102.1"/>
    <property type="molecule type" value="Genomic_DNA"/>
</dbReference>
<evidence type="ECO:0000256" key="2">
    <source>
        <dbReference type="SAM" id="Coils"/>
    </source>
</evidence>
<feature type="repeat" description="RCC1" evidence="1">
    <location>
        <begin position="264"/>
        <end position="316"/>
    </location>
</feature>
<evidence type="ECO:0008006" key="6">
    <source>
        <dbReference type="Google" id="ProtNLM"/>
    </source>
</evidence>
<feature type="compositionally biased region" description="Low complexity" evidence="3">
    <location>
        <begin position="578"/>
        <end position="589"/>
    </location>
</feature>
<dbReference type="Gene3D" id="2.130.10.30">
    <property type="entry name" value="Regulator of chromosome condensation 1/beta-lactamase-inhibitor protein II"/>
    <property type="match status" value="1"/>
</dbReference>
<feature type="compositionally biased region" description="Basic residues" evidence="3">
    <location>
        <begin position="494"/>
        <end position="503"/>
    </location>
</feature>
<organism evidence="4 5">
    <name type="scientific">Tritrichomonas musculus</name>
    <dbReference type="NCBI Taxonomy" id="1915356"/>
    <lineage>
        <taxon>Eukaryota</taxon>
        <taxon>Metamonada</taxon>
        <taxon>Parabasalia</taxon>
        <taxon>Tritrichomonadida</taxon>
        <taxon>Tritrichomonadidae</taxon>
        <taxon>Tritrichomonas</taxon>
    </lineage>
</organism>
<feature type="compositionally biased region" description="Basic residues" evidence="3">
    <location>
        <begin position="825"/>
        <end position="844"/>
    </location>
</feature>
<keyword evidence="2" id="KW-0175">Coiled coil</keyword>
<feature type="compositionally biased region" description="Basic and acidic residues" evidence="3">
    <location>
        <begin position="905"/>
        <end position="916"/>
    </location>
</feature>
<dbReference type="InterPro" id="IPR009091">
    <property type="entry name" value="RCC1/BLIP-II"/>
</dbReference>
<evidence type="ECO:0000256" key="3">
    <source>
        <dbReference type="SAM" id="MobiDB-lite"/>
    </source>
</evidence>
<gene>
    <name evidence="4" type="ORF">M9Y10_013202</name>
</gene>
<feature type="compositionally biased region" description="Basic residues" evidence="3">
    <location>
        <begin position="746"/>
        <end position="756"/>
    </location>
</feature>
<comment type="caution">
    <text evidence="4">The sequence shown here is derived from an EMBL/GenBank/DDBJ whole genome shotgun (WGS) entry which is preliminary data.</text>
</comment>
<feature type="compositionally biased region" description="Polar residues" evidence="3">
    <location>
        <begin position="757"/>
        <end position="766"/>
    </location>
</feature>
<dbReference type="InterPro" id="IPR028641">
    <property type="entry name" value="RCC2"/>
</dbReference>
<feature type="compositionally biased region" description="Low complexity" evidence="3">
    <location>
        <begin position="793"/>
        <end position="804"/>
    </location>
</feature>
<sequence length="930" mass="106088">MPIRKSNQRQKAKTNECIVVAGINTINQISTKSNNINHYDAGIVSPPIFTSFKKDDHLSYSVYFSHSVVVKKDSAYSIGVNTGNKKTQEKPKLLSTLSEIELEFEEKNNYSIASAVCGSCYTLYLLNPLDSEENPLLACYWESQKEPSPVFIYLNDLIPIALFGGRKMAAAIDDKGDIIAITETTILSEDHKGEIISLPNNEKATFVSCLEKTLIILSNEGKVYEYNIGNPGEKEIEEIEELKEIRIKTLSGTWRHCLAVTEDGEVYGRGFNEYGQLCQSEEKKRIDQFEKIKELEQEHIESAYAGSYHSLFINTKGEVISSGRNENGELLLSEGSSEEIKNTPCSTSIKEGARYCIAGCQLSCVFINCDPPDNQPNQIVSKFISKANKKNTQKANTQPEDFDQDNNEDLDKLQSKLSKMKEQIEANNKFFGQILNGNKMMLSKLQIIEQAIDKSIEAVRSNILNFEKQKNSSSKKKSTNLDNDEDIEVDNTNKKNKTTKTSRKLNNSINQEDIDEDNEDIPYKRLPSNKISSGKISKNKQKKVATKRVQEEIEEDDNEEEDAFLPPKSKTKNRTKNIIKNTQNTNNKKYSISSSQHEFEYDDEDEDEDEDFIRPSPNKMKKTNQKKANAINIQEENNENSEEEMFSFEPAVKNKIKKSINNQKSNTKNSGSMMRSKQEEEENEEEEINFVSPRLTSSSKKNTAKNNSRSMRKKELINTFQNNIEIEDEDEDEQIVFQPIKQNKSSIRKTNTKPRKTQTYVKNINSGEEEEEENQYQNSSKGNKKGQMKNKKSINNNIINSNNNSDDDFNNEEDDFDAGTARTKILNKKTKRSTSKKASAKKSGKSINDDDDNFNIANETRNSKNGRISNNTKPKTKKNNFYADDQDNDDDFEQSNSMKKRKIKKDLVKPKDRNSDDFEYNNNFSSDDNE</sequence>
<feature type="region of interest" description="Disordered" evidence="3">
    <location>
        <begin position="469"/>
        <end position="628"/>
    </location>
</feature>
<evidence type="ECO:0000313" key="4">
    <source>
        <dbReference type="EMBL" id="KAK8858102.1"/>
    </source>
</evidence>
<keyword evidence="5" id="KW-1185">Reference proteome</keyword>
<accession>A0ABR2I7F1</accession>
<feature type="compositionally biased region" description="Acidic residues" evidence="3">
    <location>
        <begin position="725"/>
        <end position="734"/>
    </location>
</feature>
<feature type="compositionally biased region" description="Acidic residues" evidence="3">
    <location>
        <begin position="805"/>
        <end position="817"/>
    </location>
</feature>
<feature type="compositionally biased region" description="Acidic residues" evidence="3">
    <location>
        <begin position="884"/>
        <end position="893"/>
    </location>
</feature>
<feature type="compositionally biased region" description="Acidic residues" evidence="3">
    <location>
        <begin position="600"/>
        <end position="611"/>
    </location>
</feature>
<reference evidence="4 5" key="1">
    <citation type="submission" date="2024-04" db="EMBL/GenBank/DDBJ databases">
        <title>Tritrichomonas musculus Genome.</title>
        <authorList>
            <person name="Alves-Ferreira E."/>
            <person name="Grigg M."/>
            <person name="Lorenzi H."/>
            <person name="Galac M."/>
        </authorList>
    </citation>
    <scope>NUCLEOTIDE SEQUENCE [LARGE SCALE GENOMIC DNA]</scope>
    <source>
        <strain evidence="4 5">EAF2021</strain>
    </source>
</reference>
<feature type="compositionally biased region" description="Polar residues" evidence="3">
    <location>
        <begin position="859"/>
        <end position="869"/>
    </location>
</feature>
<feature type="compositionally biased region" description="Acidic residues" evidence="3">
    <location>
        <begin position="679"/>
        <end position="688"/>
    </location>
</feature>
<feature type="compositionally biased region" description="Basic residues" evidence="3">
    <location>
        <begin position="537"/>
        <end position="546"/>
    </location>
</feature>
<feature type="coiled-coil region" evidence="2">
    <location>
        <begin position="403"/>
        <end position="430"/>
    </location>
</feature>
<dbReference type="PROSITE" id="PS50012">
    <property type="entry name" value="RCC1_3"/>
    <property type="match status" value="1"/>
</dbReference>
<name>A0ABR2I7F1_9EUKA</name>
<proteinExistence type="predicted"/>
<dbReference type="SUPFAM" id="SSF50985">
    <property type="entry name" value="RCC1/BLIP-II"/>
    <property type="match status" value="1"/>
</dbReference>
<dbReference type="PANTHER" id="PTHR46207:SF1">
    <property type="entry name" value="PROTEIN RCC2"/>
    <property type="match status" value="1"/>
</dbReference>
<feature type="compositionally biased region" description="Polar residues" evidence="3">
    <location>
        <begin position="920"/>
        <end position="930"/>
    </location>
</feature>
<feature type="compositionally biased region" description="Basic residues" evidence="3">
    <location>
        <begin position="782"/>
        <end position="792"/>
    </location>
</feature>
<feature type="compositionally biased region" description="Acidic residues" evidence="3">
    <location>
        <begin position="552"/>
        <end position="563"/>
    </location>
</feature>
<protein>
    <recommendedName>
        <fullName evidence="6">Minichromosome loss protein Mcl1 middle region domain-containing protein</fullName>
    </recommendedName>
</protein>
<dbReference type="Pfam" id="PF13540">
    <property type="entry name" value="RCC1_2"/>
    <property type="match status" value="2"/>
</dbReference>
<feature type="region of interest" description="Disordered" evidence="3">
    <location>
        <begin position="654"/>
        <end position="930"/>
    </location>
</feature>
<dbReference type="Proteomes" id="UP001470230">
    <property type="component" value="Unassembled WGS sequence"/>
</dbReference>
<feature type="compositionally biased region" description="Low complexity" evidence="3">
    <location>
        <begin position="697"/>
        <end position="709"/>
    </location>
</feature>
<feature type="compositionally biased region" description="Low complexity" evidence="3">
    <location>
        <begin position="659"/>
        <end position="670"/>
    </location>
</feature>
<dbReference type="PANTHER" id="PTHR46207">
    <property type="entry name" value="PROTEIN RCC2"/>
    <property type="match status" value="1"/>
</dbReference>
<evidence type="ECO:0000256" key="1">
    <source>
        <dbReference type="PROSITE-ProRule" id="PRU00235"/>
    </source>
</evidence>
<evidence type="ECO:0000313" key="5">
    <source>
        <dbReference type="Proteomes" id="UP001470230"/>
    </source>
</evidence>